<proteinExistence type="inferred from homology"/>
<dbReference type="PANTHER" id="PTHR43776">
    <property type="entry name" value="TRANSPORT ATP-BINDING PROTEIN"/>
    <property type="match status" value="1"/>
</dbReference>
<dbReference type="SMART" id="SM00382">
    <property type="entry name" value="AAA"/>
    <property type="match status" value="1"/>
</dbReference>
<dbReference type="SUPFAM" id="SSF52540">
    <property type="entry name" value="P-loop containing nucleoside triphosphate hydrolases"/>
    <property type="match status" value="1"/>
</dbReference>
<keyword evidence="4" id="KW-0067">ATP-binding</keyword>
<dbReference type="PROSITE" id="PS00211">
    <property type="entry name" value="ABC_TRANSPORTER_1"/>
    <property type="match status" value="1"/>
</dbReference>
<dbReference type="AlphaFoldDB" id="A0A7W9IAD9"/>
<dbReference type="InterPro" id="IPR027417">
    <property type="entry name" value="P-loop_NTPase"/>
</dbReference>
<dbReference type="PANTHER" id="PTHR43776:SF7">
    <property type="entry name" value="D,D-DIPEPTIDE TRANSPORT ATP-BINDING PROTEIN DDPF-RELATED"/>
    <property type="match status" value="1"/>
</dbReference>
<dbReference type="GO" id="GO:0005524">
    <property type="term" value="F:ATP binding"/>
    <property type="evidence" value="ECO:0007669"/>
    <property type="project" value="UniProtKB-KW"/>
</dbReference>
<evidence type="ECO:0000259" key="5">
    <source>
        <dbReference type="PROSITE" id="PS50893"/>
    </source>
</evidence>
<organism evidence="6 7">
    <name type="scientific">Streptosporangium becharense</name>
    <dbReference type="NCBI Taxonomy" id="1816182"/>
    <lineage>
        <taxon>Bacteria</taxon>
        <taxon>Bacillati</taxon>
        <taxon>Actinomycetota</taxon>
        <taxon>Actinomycetes</taxon>
        <taxon>Streptosporangiales</taxon>
        <taxon>Streptosporangiaceae</taxon>
        <taxon>Streptosporangium</taxon>
    </lineage>
</organism>
<dbReference type="GO" id="GO:0055085">
    <property type="term" value="P:transmembrane transport"/>
    <property type="evidence" value="ECO:0007669"/>
    <property type="project" value="UniProtKB-ARBA"/>
</dbReference>
<dbReference type="InterPro" id="IPR050319">
    <property type="entry name" value="ABC_transp_ATP-bind"/>
</dbReference>
<evidence type="ECO:0000256" key="2">
    <source>
        <dbReference type="ARBA" id="ARBA00022448"/>
    </source>
</evidence>
<feature type="domain" description="ABC transporter" evidence="5">
    <location>
        <begin position="18"/>
        <end position="257"/>
    </location>
</feature>
<dbReference type="InterPro" id="IPR003593">
    <property type="entry name" value="AAA+_ATPase"/>
</dbReference>
<keyword evidence="2" id="KW-0813">Transport</keyword>
<dbReference type="Gene3D" id="3.40.50.300">
    <property type="entry name" value="P-loop containing nucleotide triphosphate hydrolases"/>
    <property type="match status" value="1"/>
</dbReference>
<comment type="similarity">
    <text evidence="1">Belongs to the ABC transporter superfamily.</text>
</comment>
<keyword evidence="7" id="KW-1185">Reference proteome</keyword>
<dbReference type="InterPro" id="IPR017871">
    <property type="entry name" value="ABC_transporter-like_CS"/>
</dbReference>
<accession>A0A7W9IAD9</accession>
<dbReference type="GO" id="GO:0016887">
    <property type="term" value="F:ATP hydrolysis activity"/>
    <property type="evidence" value="ECO:0007669"/>
    <property type="project" value="InterPro"/>
</dbReference>
<evidence type="ECO:0000313" key="7">
    <source>
        <dbReference type="Proteomes" id="UP000540685"/>
    </source>
</evidence>
<evidence type="ECO:0000313" key="6">
    <source>
        <dbReference type="EMBL" id="MBB5817080.1"/>
    </source>
</evidence>
<dbReference type="PROSITE" id="PS50893">
    <property type="entry name" value="ABC_TRANSPORTER_2"/>
    <property type="match status" value="1"/>
</dbReference>
<evidence type="ECO:0000256" key="4">
    <source>
        <dbReference type="ARBA" id="ARBA00022840"/>
    </source>
</evidence>
<dbReference type="Pfam" id="PF00005">
    <property type="entry name" value="ABC_tran"/>
    <property type="match status" value="1"/>
</dbReference>
<sequence length="263" mass="28394">MTDTKHTMPGERTAPPAVQLQDVALRYRKGAAPAVSGVSLSVPEGGSLGIVGESGSGKSTVARLIVHERDATSGEVRIFGRPWKEIPPHGEVRRSVQMIFQDPYGALNPRLTPLAAVTETVSVARGLRRKEARDVAADLLQDVGIGLALAERSPGRLSGGQRQRVVIARALACEPRVLVADEPTSALDVSVQAQILNLLLRLREERGLTLILISHDISVVHHMTEDVTVMRHGRIVEQGTTAQVFDAPAHDYTRELVAAFHAE</sequence>
<dbReference type="RefSeq" id="WP_221207676.1">
    <property type="nucleotide sequence ID" value="NZ_JACHMP010000001.1"/>
</dbReference>
<comment type="caution">
    <text evidence="6">The sequence shown here is derived from an EMBL/GenBank/DDBJ whole genome shotgun (WGS) entry which is preliminary data.</text>
</comment>
<evidence type="ECO:0000256" key="1">
    <source>
        <dbReference type="ARBA" id="ARBA00005417"/>
    </source>
</evidence>
<evidence type="ECO:0000256" key="3">
    <source>
        <dbReference type="ARBA" id="ARBA00022741"/>
    </source>
</evidence>
<reference evidence="6 7" key="1">
    <citation type="submission" date="2020-08" db="EMBL/GenBank/DDBJ databases">
        <title>Sequencing the genomes of 1000 actinobacteria strains.</title>
        <authorList>
            <person name="Klenk H.-P."/>
        </authorList>
    </citation>
    <scope>NUCLEOTIDE SEQUENCE [LARGE SCALE GENOMIC DNA]</scope>
    <source>
        <strain evidence="6 7">DSM 46887</strain>
    </source>
</reference>
<gene>
    <name evidence="6" type="ORF">F4562_000142</name>
</gene>
<protein>
    <submittedName>
        <fullName evidence="6">ABC-type glutathione transport system ATPase component</fullName>
    </submittedName>
</protein>
<dbReference type="EMBL" id="JACHMP010000001">
    <property type="protein sequence ID" value="MBB5817080.1"/>
    <property type="molecule type" value="Genomic_DNA"/>
</dbReference>
<keyword evidence="3" id="KW-0547">Nucleotide-binding</keyword>
<name>A0A7W9IAD9_9ACTN</name>
<dbReference type="CDD" id="cd03257">
    <property type="entry name" value="ABC_NikE_OppD_transporters"/>
    <property type="match status" value="1"/>
</dbReference>
<dbReference type="Proteomes" id="UP000540685">
    <property type="component" value="Unassembled WGS sequence"/>
</dbReference>
<dbReference type="InterPro" id="IPR003439">
    <property type="entry name" value="ABC_transporter-like_ATP-bd"/>
</dbReference>